<protein>
    <recommendedName>
        <fullName evidence="9">Lipoprotein</fullName>
    </recommendedName>
</protein>
<dbReference type="Pfam" id="PF09375">
    <property type="entry name" value="Peptidase_M75"/>
    <property type="match status" value="1"/>
</dbReference>
<evidence type="ECO:0000259" key="6">
    <source>
        <dbReference type="Pfam" id="PF13473"/>
    </source>
</evidence>
<comment type="subcellular location">
    <subcellularLocation>
        <location evidence="1">Cell envelope</location>
    </subcellularLocation>
</comment>
<evidence type="ECO:0000256" key="4">
    <source>
        <dbReference type="SAM" id="SignalP"/>
    </source>
</evidence>
<feature type="chain" id="PRO_5045159574" description="Lipoprotein" evidence="4">
    <location>
        <begin position="22"/>
        <end position="244"/>
    </location>
</feature>
<evidence type="ECO:0000256" key="1">
    <source>
        <dbReference type="ARBA" id="ARBA00004196"/>
    </source>
</evidence>
<dbReference type="InterPro" id="IPR028096">
    <property type="entry name" value="EfeO_Cupredoxin"/>
</dbReference>
<dbReference type="Proteomes" id="UP001157017">
    <property type="component" value="Unassembled WGS sequence"/>
</dbReference>
<feature type="compositionally biased region" description="Basic residues" evidence="3">
    <location>
        <begin position="234"/>
        <end position="244"/>
    </location>
</feature>
<dbReference type="InterPro" id="IPR038352">
    <property type="entry name" value="Imelysin_sf"/>
</dbReference>
<feature type="domain" description="Imelysin-like" evidence="5">
    <location>
        <begin position="140"/>
        <end position="205"/>
    </location>
</feature>
<evidence type="ECO:0008006" key="9">
    <source>
        <dbReference type="Google" id="ProtNLM"/>
    </source>
</evidence>
<evidence type="ECO:0000313" key="8">
    <source>
        <dbReference type="Proteomes" id="UP001157017"/>
    </source>
</evidence>
<dbReference type="Pfam" id="PF13473">
    <property type="entry name" value="Cupredoxin_1"/>
    <property type="match status" value="1"/>
</dbReference>
<comment type="caution">
    <text evidence="7">The sequence shown here is derived from an EMBL/GenBank/DDBJ whole genome shotgun (WGS) entry which is preliminary data.</text>
</comment>
<sequence>MHRPRLAVLTALALSPLVLSACGSDDASSAGAASGATVVKISVTDDGCVPSPATAAAGPLEFQVVNTGANRVTEAEVLQDGKILGEKENLTPGLSGSFTLRLTAGDYVVACPNAATDQSAFQVTGAAASTTANADLSKSVETYQAYLENQAKGLTASTTKFVAAVQAGDVQRAKALFAPTRAYYERIEPVAESLRRPRPADRRPRERRRRHRHLDGVPPHREGALAGRLDEGPRRRRRPACSPT</sequence>
<name>A0ABQ6JKL8_9ACTN</name>
<dbReference type="PANTHER" id="PTHR39192:SF1">
    <property type="entry name" value="IRON UPTAKE SYSTEM COMPONENT EFEO"/>
    <property type="match status" value="1"/>
</dbReference>
<feature type="compositionally biased region" description="Basic and acidic residues" evidence="3">
    <location>
        <begin position="194"/>
        <end position="204"/>
    </location>
</feature>
<dbReference type="PROSITE" id="PS51257">
    <property type="entry name" value="PROKAR_LIPOPROTEIN"/>
    <property type="match status" value="1"/>
</dbReference>
<dbReference type="Gene3D" id="1.20.1420.20">
    <property type="entry name" value="M75 peptidase, HXXE motif"/>
    <property type="match status" value="1"/>
</dbReference>
<accession>A0ABQ6JKL8</accession>
<keyword evidence="8" id="KW-1185">Reference proteome</keyword>
<proteinExistence type="predicted"/>
<evidence type="ECO:0000259" key="5">
    <source>
        <dbReference type="Pfam" id="PF09375"/>
    </source>
</evidence>
<organism evidence="7 8">
    <name type="scientific">Angustibacter aerolatus</name>
    <dbReference type="NCBI Taxonomy" id="1162965"/>
    <lineage>
        <taxon>Bacteria</taxon>
        <taxon>Bacillati</taxon>
        <taxon>Actinomycetota</taxon>
        <taxon>Actinomycetes</taxon>
        <taxon>Kineosporiales</taxon>
        <taxon>Kineosporiaceae</taxon>
    </lineage>
</organism>
<feature type="region of interest" description="Disordered" evidence="3">
    <location>
        <begin position="194"/>
        <end position="244"/>
    </location>
</feature>
<dbReference type="InterPro" id="IPR050894">
    <property type="entry name" value="EfeM/EfeO_iron_uptake"/>
</dbReference>
<evidence type="ECO:0000256" key="3">
    <source>
        <dbReference type="SAM" id="MobiDB-lite"/>
    </source>
</evidence>
<evidence type="ECO:0000256" key="2">
    <source>
        <dbReference type="ARBA" id="ARBA00022729"/>
    </source>
</evidence>
<evidence type="ECO:0000313" key="7">
    <source>
        <dbReference type="EMBL" id="GMA88327.1"/>
    </source>
</evidence>
<keyword evidence="2 4" id="KW-0732">Signal</keyword>
<feature type="domain" description="EfeO-type cupredoxin-like" evidence="6">
    <location>
        <begin position="29"/>
        <end position="112"/>
    </location>
</feature>
<dbReference type="EMBL" id="BSUZ01000001">
    <property type="protein sequence ID" value="GMA88327.1"/>
    <property type="molecule type" value="Genomic_DNA"/>
</dbReference>
<dbReference type="InterPro" id="IPR018976">
    <property type="entry name" value="Imelysin-like"/>
</dbReference>
<dbReference type="PANTHER" id="PTHR39192">
    <property type="entry name" value="IRON UPTAKE SYSTEM COMPONENT EFEO"/>
    <property type="match status" value="1"/>
</dbReference>
<gene>
    <name evidence="7" type="ORF">GCM10025868_35770</name>
</gene>
<feature type="compositionally biased region" description="Basic and acidic residues" evidence="3">
    <location>
        <begin position="214"/>
        <end position="233"/>
    </location>
</feature>
<feature type="signal peptide" evidence="4">
    <location>
        <begin position="1"/>
        <end position="21"/>
    </location>
</feature>
<reference evidence="8" key="1">
    <citation type="journal article" date="2019" name="Int. J. Syst. Evol. Microbiol.">
        <title>The Global Catalogue of Microorganisms (GCM) 10K type strain sequencing project: providing services to taxonomists for standard genome sequencing and annotation.</title>
        <authorList>
            <consortium name="The Broad Institute Genomics Platform"/>
            <consortium name="The Broad Institute Genome Sequencing Center for Infectious Disease"/>
            <person name="Wu L."/>
            <person name="Ma J."/>
        </authorList>
    </citation>
    <scope>NUCLEOTIDE SEQUENCE [LARGE SCALE GENOMIC DNA]</scope>
    <source>
        <strain evidence="8">NBRC 108730</strain>
    </source>
</reference>